<gene>
    <name evidence="2" type="primary">Piso0_002274</name>
    <name evidence="2" type="ORF">GNLVRS01_PISO0I06630g</name>
</gene>
<accession>G8YEL3</accession>
<feature type="region of interest" description="Disordered" evidence="1">
    <location>
        <begin position="30"/>
        <end position="63"/>
    </location>
</feature>
<feature type="region of interest" description="Disordered" evidence="1">
    <location>
        <begin position="80"/>
        <end position="206"/>
    </location>
</feature>
<feature type="compositionally biased region" description="Basic and acidic residues" evidence="1">
    <location>
        <begin position="80"/>
        <end position="105"/>
    </location>
</feature>
<feature type="region of interest" description="Disordered" evidence="1">
    <location>
        <begin position="262"/>
        <end position="284"/>
    </location>
</feature>
<dbReference type="Proteomes" id="UP000005222">
    <property type="component" value="Chromosome I"/>
</dbReference>
<protein>
    <submittedName>
        <fullName evidence="2">Piso0_002274 protein</fullName>
    </submittedName>
</protein>
<feature type="compositionally biased region" description="Basic and acidic residues" evidence="1">
    <location>
        <begin position="262"/>
        <end position="273"/>
    </location>
</feature>
<dbReference type="InParanoid" id="G8YEL3"/>
<proteinExistence type="predicted"/>
<feature type="compositionally biased region" description="Polar residues" evidence="1">
    <location>
        <begin position="193"/>
        <end position="206"/>
    </location>
</feature>
<evidence type="ECO:0000313" key="3">
    <source>
        <dbReference type="Proteomes" id="UP000005222"/>
    </source>
</evidence>
<sequence length="347" mass="38488">MSLIDDEIWRFGSNYGLRDTYGKAVTRGKTLPAQQTATPENKENSDLVQRPKSQGHAGYGAENSECDLIDIIGRLRSERRPLQDISNKKHDDSNREKKKKTDYLDLRSILRSQSSDTVPLGDNPEDQGENTAEKSSQPGDNMHDIASQISSISLDRRHSSHSSPAYGDESAECSQGSSESESEAPDSHDDDTMSINDSHTLNTSFLPMNSEYQDNMKVHSSVQEQLSPQSIPLKSNKNLKNLCEKAREKVIVDMTKELDELTSSAEDKEKEENPSSNQSLKLDSVKGDNFKASCAGATGVRNKFKKRGSSLAEICNKTNTSKAPPRVGLSKRARLEPLHDYLQKKTV</sequence>
<dbReference type="AlphaFoldDB" id="G8YEL3"/>
<dbReference type="eggNOG" id="ENOG502RQK4">
    <property type="taxonomic scope" value="Eukaryota"/>
</dbReference>
<evidence type="ECO:0000313" key="2">
    <source>
        <dbReference type="EMBL" id="CCE81612.1"/>
    </source>
</evidence>
<dbReference type="HOGENOM" id="CLU_797191_0_0_1"/>
<dbReference type="OMA" id="HESANMK"/>
<keyword evidence="3" id="KW-1185">Reference proteome</keyword>
<feature type="compositionally biased region" description="Polar residues" evidence="1">
    <location>
        <begin position="129"/>
        <end position="139"/>
    </location>
</feature>
<evidence type="ECO:0000256" key="1">
    <source>
        <dbReference type="SAM" id="MobiDB-lite"/>
    </source>
</evidence>
<name>G8YEL3_PICSO</name>
<dbReference type="EMBL" id="FO082051">
    <property type="protein sequence ID" value="CCE81612.1"/>
    <property type="molecule type" value="Genomic_DNA"/>
</dbReference>
<dbReference type="OrthoDB" id="4026822at2759"/>
<organism evidence="2 3">
    <name type="scientific">Pichia sorbitophila (strain ATCC MYA-4447 / BCRC 22081 / CBS 7064 / NBRC 10061 / NRRL Y-12695)</name>
    <name type="common">Hybrid yeast</name>
    <dbReference type="NCBI Taxonomy" id="559304"/>
    <lineage>
        <taxon>Eukaryota</taxon>
        <taxon>Fungi</taxon>
        <taxon>Dikarya</taxon>
        <taxon>Ascomycota</taxon>
        <taxon>Saccharomycotina</taxon>
        <taxon>Pichiomycetes</taxon>
        <taxon>Debaryomycetaceae</taxon>
        <taxon>Millerozyma</taxon>
    </lineage>
</organism>
<reference evidence="2 3" key="1">
    <citation type="journal article" date="2012" name="G3 (Bethesda)">
        <title>Pichia sorbitophila, an interspecies yeast hybrid reveals early steps of genome resolution following polyploidization.</title>
        <authorList>
            <person name="Leh Louis V."/>
            <person name="Despons L."/>
            <person name="Friedrich A."/>
            <person name="Martin T."/>
            <person name="Durrens P."/>
            <person name="Casaregola S."/>
            <person name="Neuveglise C."/>
            <person name="Fairhead C."/>
            <person name="Marck C."/>
            <person name="Cruz J.A."/>
            <person name="Straub M.L."/>
            <person name="Kugler V."/>
            <person name="Sacerdot C."/>
            <person name="Uzunov Z."/>
            <person name="Thierry A."/>
            <person name="Weiss S."/>
            <person name="Bleykasten C."/>
            <person name="De Montigny J."/>
            <person name="Jacques N."/>
            <person name="Jung P."/>
            <person name="Lemaire M."/>
            <person name="Mallet S."/>
            <person name="Morel G."/>
            <person name="Richard G.F."/>
            <person name="Sarkar A."/>
            <person name="Savel G."/>
            <person name="Schacherer J."/>
            <person name="Seret M.L."/>
            <person name="Talla E."/>
            <person name="Samson G."/>
            <person name="Jubin C."/>
            <person name="Poulain J."/>
            <person name="Vacherie B."/>
            <person name="Barbe V."/>
            <person name="Pelletier E."/>
            <person name="Sherman D.J."/>
            <person name="Westhof E."/>
            <person name="Weissenbach J."/>
            <person name="Baret P.V."/>
            <person name="Wincker P."/>
            <person name="Gaillardin C."/>
            <person name="Dujon B."/>
            <person name="Souciet J.L."/>
        </authorList>
    </citation>
    <scope>NUCLEOTIDE SEQUENCE [LARGE SCALE GENOMIC DNA]</scope>
    <source>
        <strain evidence="3">ATCC MYA-4447 / BCRC 22081 / CBS 7064 / NBRC 10061 / NRRL Y-12695</strain>
    </source>
</reference>